<dbReference type="SUPFAM" id="SSF54285">
    <property type="entry name" value="MoaD/ThiS"/>
    <property type="match status" value="1"/>
</dbReference>
<organism evidence="1 2">
    <name type="scientific">Clavibacter tessellarius</name>
    <dbReference type="NCBI Taxonomy" id="31965"/>
    <lineage>
        <taxon>Bacteria</taxon>
        <taxon>Bacillati</taxon>
        <taxon>Actinomycetota</taxon>
        <taxon>Actinomycetes</taxon>
        <taxon>Micrococcales</taxon>
        <taxon>Microbacteriaceae</taxon>
        <taxon>Clavibacter</taxon>
    </lineage>
</organism>
<dbReference type="RefSeq" id="WP_063071065.1">
    <property type="nucleotide sequence ID" value="NZ_LQXA01000020.1"/>
</dbReference>
<dbReference type="InterPro" id="IPR012675">
    <property type="entry name" value="Beta-grasp_dom_sf"/>
</dbReference>
<proteinExistence type="predicted"/>
<gene>
    <name evidence="1" type="ORF">AWH51_07155</name>
</gene>
<dbReference type="OrthoDB" id="3255135at2"/>
<comment type="caution">
    <text evidence="1">The sequence shown here is derived from an EMBL/GenBank/DDBJ whole genome shotgun (WGS) entry which is preliminary data.</text>
</comment>
<dbReference type="Gene3D" id="3.10.20.30">
    <property type="match status" value="1"/>
</dbReference>
<protein>
    <submittedName>
        <fullName evidence="1">Molybdopterin synthase sulfur carrier subunit</fullName>
    </submittedName>
</protein>
<reference evidence="1 2" key="1">
    <citation type="submission" date="2016-01" db="EMBL/GenBank/DDBJ databases">
        <title>Draft genome sequence of Clavibacter michiganensis subsp. tessellarius DOAB 609.</title>
        <authorList>
            <person name="Tambong J.T."/>
        </authorList>
    </citation>
    <scope>NUCLEOTIDE SEQUENCE [LARGE SCALE GENOMIC DNA]</scope>
    <source>
        <strain evidence="1 2">DOAB 609</strain>
    </source>
</reference>
<dbReference type="AlphaFoldDB" id="A0A154V2I4"/>
<dbReference type="Proteomes" id="UP000076218">
    <property type="component" value="Unassembled WGS sequence"/>
</dbReference>
<evidence type="ECO:0000313" key="2">
    <source>
        <dbReference type="Proteomes" id="UP000076218"/>
    </source>
</evidence>
<accession>A0A154V2I4</accession>
<sequence length="88" mass="8623">MIVPVELFAAASAALGRTTDALDLPDGAVLGDLVDALGARAAASEDPANAAAVLARCTYLLEGVATTDRDAPLTAGSAVDVLPPFSGG</sequence>
<dbReference type="Pfam" id="PF02597">
    <property type="entry name" value="ThiS"/>
    <property type="match status" value="1"/>
</dbReference>
<dbReference type="InterPro" id="IPR003749">
    <property type="entry name" value="ThiS/MoaD-like"/>
</dbReference>
<evidence type="ECO:0000313" key="1">
    <source>
        <dbReference type="EMBL" id="KZC95586.1"/>
    </source>
</evidence>
<dbReference type="InterPro" id="IPR016155">
    <property type="entry name" value="Mopterin_synth/thiamin_S_b"/>
</dbReference>
<name>A0A154V2I4_9MICO</name>
<dbReference type="EMBL" id="LQXA01000020">
    <property type="protein sequence ID" value="KZC95586.1"/>
    <property type="molecule type" value="Genomic_DNA"/>
</dbReference>
<dbReference type="STRING" id="31965.AWH51_07155"/>